<evidence type="ECO:0000256" key="4">
    <source>
        <dbReference type="SAM" id="MobiDB-lite"/>
    </source>
</evidence>
<dbReference type="SUPFAM" id="SSF47807">
    <property type="entry name" value="5' to 3' exonuclease, C-terminal subdomain"/>
    <property type="match status" value="1"/>
</dbReference>
<proteinExistence type="predicted"/>
<dbReference type="GO" id="GO:0033567">
    <property type="term" value="P:DNA replication, Okazaki fragment processing"/>
    <property type="evidence" value="ECO:0007669"/>
    <property type="project" value="InterPro"/>
</dbReference>
<sequence>MKKLVIIDGNAIIHRAYHALPKTMTTRKGEPTNAVYGFITTLIKVLEDLKPDYIAASFDLAGPTFRHQTFKEYKATRIKADQELYDQIPRVKEIVEVMNIPIYEKQGYEADDCIGTIVEKIRNSNIEIRNKSEIRNSKKTMEQLNNETMIYIVSGDKDIYQLIDGKVKVYSLRKGLSQTQIVDHETIKKEYNLDPCDFIDLKALAGDASDNIPGVPGIGSKTATQLLQDFDTLEKLYEAIGKSASNCHPELDSGSKKNEIPDHPSRLRLAEAEVRNDKLAKIKPRILELLIKYKDQAFLSQKLATIHRDVPIKFSLEDAKWGEYDRNKLRILFEELGFQSLLRRFDDKNNDEAGMTNDEKMTKSEKNLKPEMEKEDQQLKLL</sequence>
<dbReference type="EMBL" id="PCXF01000064">
    <property type="protein sequence ID" value="PIR27196.1"/>
    <property type="molecule type" value="Genomic_DNA"/>
</dbReference>
<protein>
    <recommendedName>
        <fullName evidence="5">5'-3' exonuclease domain-containing protein</fullName>
    </recommendedName>
</protein>
<dbReference type="InterPro" id="IPR038969">
    <property type="entry name" value="FEN"/>
</dbReference>
<dbReference type="PANTHER" id="PTHR42646:SF2">
    <property type="entry name" value="5'-3' EXONUCLEASE FAMILY PROTEIN"/>
    <property type="match status" value="1"/>
</dbReference>
<evidence type="ECO:0000256" key="3">
    <source>
        <dbReference type="ARBA" id="ARBA00023125"/>
    </source>
</evidence>
<dbReference type="SMART" id="SM00475">
    <property type="entry name" value="53EXOc"/>
    <property type="match status" value="1"/>
</dbReference>
<dbReference type="AlphaFoldDB" id="A0A2H0Q086"/>
<dbReference type="GO" id="GO:0017108">
    <property type="term" value="F:5'-flap endonuclease activity"/>
    <property type="evidence" value="ECO:0007669"/>
    <property type="project" value="InterPro"/>
</dbReference>
<dbReference type="Proteomes" id="UP000231154">
    <property type="component" value="Unassembled WGS sequence"/>
</dbReference>
<evidence type="ECO:0000256" key="1">
    <source>
        <dbReference type="ARBA" id="ARBA00022722"/>
    </source>
</evidence>
<dbReference type="InterPro" id="IPR029060">
    <property type="entry name" value="PIN-like_dom_sf"/>
</dbReference>
<evidence type="ECO:0000256" key="2">
    <source>
        <dbReference type="ARBA" id="ARBA00022801"/>
    </source>
</evidence>
<evidence type="ECO:0000313" key="7">
    <source>
        <dbReference type="Proteomes" id="UP000231154"/>
    </source>
</evidence>
<gene>
    <name evidence="6" type="ORF">COV40_02205</name>
</gene>
<name>A0A2H0Q086_9BACT</name>
<dbReference type="CDD" id="cd09898">
    <property type="entry name" value="H3TH_53EXO"/>
    <property type="match status" value="1"/>
</dbReference>
<dbReference type="SMART" id="SM00279">
    <property type="entry name" value="HhH2"/>
    <property type="match status" value="1"/>
</dbReference>
<evidence type="ECO:0000313" key="6">
    <source>
        <dbReference type="EMBL" id="PIR27196.1"/>
    </source>
</evidence>
<dbReference type="Pfam" id="PF01367">
    <property type="entry name" value="5_3_exonuc"/>
    <property type="match status" value="1"/>
</dbReference>
<dbReference type="SUPFAM" id="SSF88723">
    <property type="entry name" value="PIN domain-like"/>
    <property type="match status" value="1"/>
</dbReference>
<keyword evidence="3" id="KW-0238">DNA-binding</keyword>
<dbReference type="CDD" id="cd09859">
    <property type="entry name" value="PIN_53EXO"/>
    <property type="match status" value="1"/>
</dbReference>
<evidence type="ECO:0000259" key="5">
    <source>
        <dbReference type="SMART" id="SM00475"/>
    </source>
</evidence>
<dbReference type="PANTHER" id="PTHR42646">
    <property type="entry name" value="FLAP ENDONUCLEASE XNI"/>
    <property type="match status" value="1"/>
</dbReference>
<comment type="caution">
    <text evidence="6">The sequence shown here is derived from an EMBL/GenBank/DDBJ whole genome shotgun (WGS) entry which is preliminary data.</text>
</comment>
<dbReference type="Gene3D" id="1.10.150.20">
    <property type="entry name" value="5' to 3' exonuclease, C-terminal subdomain"/>
    <property type="match status" value="1"/>
</dbReference>
<organism evidence="6 7">
    <name type="scientific">Candidatus Berkelbacteria bacterium CG11_big_fil_rev_8_21_14_0_20_42_15</name>
    <dbReference type="NCBI Taxonomy" id="1974517"/>
    <lineage>
        <taxon>Bacteria</taxon>
        <taxon>Candidatus Berkelbacteria</taxon>
    </lineage>
</organism>
<dbReference type="InterPro" id="IPR008918">
    <property type="entry name" value="HhH2"/>
</dbReference>
<keyword evidence="2" id="KW-0378">Hydrolase</keyword>
<dbReference type="GO" id="GO:0008409">
    <property type="term" value="F:5'-3' exonuclease activity"/>
    <property type="evidence" value="ECO:0007669"/>
    <property type="project" value="InterPro"/>
</dbReference>
<dbReference type="InterPro" id="IPR036279">
    <property type="entry name" value="5-3_exonuclease_C_sf"/>
</dbReference>
<dbReference type="Pfam" id="PF02739">
    <property type="entry name" value="5_3_exonuc_N"/>
    <property type="match status" value="1"/>
</dbReference>
<keyword evidence="1" id="KW-0540">Nuclease</keyword>
<dbReference type="InterPro" id="IPR002421">
    <property type="entry name" value="5-3_exonuclease"/>
</dbReference>
<dbReference type="InterPro" id="IPR020045">
    <property type="entry name" value="DNA_polI_H3TH"/>
</dbReference>
<dbReference type="InterPro" id="IPR020046">
    <property type="entry name" value="5-3_exonucl_a-hlix_arch_N"/>
</dbReference>
<accession>A0A2H0Q086</accession>
<feature type="region of interest" description="Disordered" evidence="4">
    <location>
        <begin position="348"/>
        <end position="382"/>
    </location>
</feature>
<reference evidence="6 7" key="1">
    <citation type="submission" date="2017-09" db="EMBL/GenBank/DDBJ databases">
        <title>Depth-based differentiation of microbial function through sediment-hosted aquifers and enrichment of novel symbionts in the deep terrestrial subsurface.</title>
        <authorList>
            <person name="Probst A.J."/>
            <person name="Ladd B."/>
            <person name="Jarett J.K."/>
            <person name="Geller-Mcgrath D.E."/>
            <person name="Sieber C.M."/>
            <person name="Emerson J.B."/>
            <person name="Anantharaman K."/>
            <person name="Thomas B.C."/>
            <person name="Malmstrom R."/>
            <person name="Stieglmeier M."/>
            <person name="Klingl A."/>
            <person name="Woyke T."/>
            <person name="Ryan C.M."/>
            <person name="Banfield J.F."/>
        </authorList>
    </citation>
    <scope>NUCLEOTIDE SEQUENCE [LARGE SCALE GENOMIC DNA]</scope>
    <source>
        <strain evidence="6">CG11_big_fil_rev_8_21_14_0_20_42_15</strain>
    </source>
</reference>
<dbReference type="GO" id="GO:0003677">
    <property type="term" value="F:DNA binding"/>
    <property type="evidence" value="ECO:0007669"/>
    <property type="project" value="UniProtKB-KW"/>
</dbReference>
<dbReference type="Gene3D" id="3.40.50.1010">
    <property type="entry name" value="5'-nuclease"/>
    <property type="match status" value="1"/>
</dbReference>
<feature type="domain" description="5'-3' exonuclease" evidence="5">
    <location>
        <begin position="2"/>
        <end position="322"/>
    </location>
</feature>